<evidence type="ECO:0000313" key="7">
    <source>
        <dbReference type="Proteomes" id="UP000265765"/>
    </source>
</evidence>
<protein>
    <submittedName>
        <fullName evidence="4">HTH-type transcriptional repressor CarH</fullName>
    </submittedName>
    <submittedName>
        <fullName evidence="5">Transcriptional regulator</fullName>
    </submittedName>
</protein>
<keyword evidence="1" id="KW-0238">DNA-binding</keyword>
<dbReference type="EMBL" id="CP032427">
    <property type="protein sequence ID" value="AYC36539.1"/>
    <property type="molecule type" value="Genomic_DNA"/>
</dbReference>
<dbReference type="InterPro" id="IPR036724">
    <property type="entry name" value="Cobalamin-bd_sf"/>
</dbReference>
<dbReference type="InterPro" id="IPR036594">
    <property type="entry name" value="Meth_synthase_dom"/>
</dbReference>
<dbReference type="Pfam" id="PF13411">
    <property type="entry name" value="MerR_1"/>
    <property type="match status" value="1"/>
</dbReference>
<dbReference type="Gene3D" id="3.40.50.280">
    <property type="entry name" value="Cobalamin-binding domain"/>
    <property type="match status" value="1"/>
</dbReference>
<reference evidence="5 6" key="1">
    <citation type="submission" date="2015-10" db="EMBL/GenBank/DDBJ databases">
        <title>Draft genome sequence of Streptomyces griseorubiginosus DSM 40469, type strain for the species Streptomyces griseorubiginosus.</title>
        <authorList>
            <person name="Ruckert C."/>
            <person name="Winkler A."/>
            <person name="Kalinowski J."/>
            <person name="Kampfer P."/>
            <person name="Glaeser S."/>
        </authorList>
    </citation>
    <scope>NUCLEOTIDE SEQUENCE [LARGE SCALE GENOMIC DNA]</scope>
    <source>
        <strain evidence="5 6">DSM 40469</strain>
    </source>
</reference>
<dbReference type="OrthoDB" id="9800334at2"/>
<dbReference type="GO" id="GO:0003700">
    <property type="term" value="F:DNA-binding transcription factor activity"/>
    <property type="evidence" value="ECO:0007669"/>
    <property type="project" value="InterPro"/>
</dbReference>
<dbReference type="GeneID" id="91279727"/>
<dbReference type="AlphaFoldDB" id="A0A101S0W2"/>
<dbReference type="SUPFAM" id="SSF46955">
    <property type="entry name" value="Putative DNA-binding domain"/>
    <property type="match status" value="1"/>
</dbReference>
<organism evidence="5 6">
    <name type="scientific">Streptomyces griseorubiginosus</name>
    <dbReference type="NCBI Taxonomy" id="67304"/>
    <lineage>
        <taxon>Bacteria</taxon>
        <taxon>Bacillati</taxon>
        <taxon>Actinomycetota</taxon>
        <taxon>Actinomycetes</taxon>
        <taxon>Kitasatosporales</taxon>
        <taxon>Streptomycetaceae</taxon>
        <taxon>Streptomyces</taxon>
    </lineage>
</organism>
<dbReference type="Gene3D" id="1.10.1660.10">
    <property type="match status" value="1"/>
</dbReference>
<evidence type="ECO:0000313" key="4">
    <source>
        <dbReference type="EMBL" id="AYC36539.1"/>
    </source>
</evidence>
<dbReference type="GO" id="GO:0003677">
    <property type="term" value="F:DNA binding"/>
    <property type="evidence" value="ECO:0007669"/>
    <property type="project" value="UniProtKB-KW"/>
</dbReference>
<dbReference type="InterPro" id="IPR003759">
    <property type="entry name" value="Cbl-bd_cap"/>
</dbReference>
<evidence type="ECO:0000313" key="6">
    <source>
        <dbReference type="Proteomes" id="UP000054375"/>
    </source>
</evidence>
<name>A0A101S0W2_9ACTN</name>
<evidence type="ECO:0000259" key="3">
    <source>
        <dbReference type="PROSITE" id="PS50937"/>
    </source>
</evidence>
<feature type="domain" description="HTH merR-type" evidence="3">
    <location>
        <begin position="15"/>
        <end position="82"/>
    </location>
</feature>
<dbReference type="SMART" id="SM00422">
    <property type="entry name" value="HTH_MERR"/>
    <property type="match status" value="1"/>
</dbReference>
<keyword evidence="6" id="KW-1185">Reference proteome</keyword>
<proteinExistence type="predicted"/>
<gene>
    <name evidence="4" type="primary">carH_1</name>
    <name evidence="5" type="ORF">AQJ54_21070</name>
    <name evidence="4" type="ORF">DWG14_00749</name>
</gene>
<dbReference type="PROSITE" id="PS50937">
    <property type="entry name" value="HTH_MERR_2"/>
    <property type="match status" value="1"/>
</dbReference>
<dbReference type="PANTHER" id="PTHR30204:SF97">
    <property type="entry name" value="MERR FAMILY REGULATORY PROTEIN"/>
    <property type="match status" value="1"/>
</dbReference>
<dbReference type="Pfam" id="PF02607">
    <property type="entry name" value="B12-binding_2"/>
    <property type="match status" value="1"/>
</dbReference>
<dbReference type="SUPFAM" id="SSF52242">
    <property type="entry name" value="Cobalamin (vitamin B12)-binding domain"/>
    <property type="match status" value="1"/>
</dbReference>
<dbReference type="InterPro" id="IPR047057">
    <property type="entry name" value="MerR_fam"/>
</dbReference>
<reference evidence="4 7" key="2">
    <citation type="submission" date="2018-09" db="EMBL/GenBank/DDBJ databases">
        <title>Production of Trimethoprim by Streptomyces sp. 3E-1.</title>
        <authorList>
            <person name="Kang H.J."/>
            <person name="Kim S.B."/>
        </authorList>
    </citation>
    <scope>NUCLEOTIDE SEQUENCE [LARGE SCALE GENOMIC DNA]</scope>
    <source>
        <strain evidence="4 7">3E-1</strain>
    </source>
</reference>
<dbReference type="Proteomes" id="UP000054375">
    <property type="component" value="Unassembled WGS sequence"/>
</dbReference>
<evidence type="ECO:0000256" key="1">
    <source>
        <dbReference type="ARBA" id="ARBA00023125"/>
    </source>
</evidence>
<dbReference type="KEGG" id="sge:DWG14_00749"/>
<dbReference type="InterPro" id="IPR000551">
    <property type="entry name" value="MerR-type_HTH_dom"/>
</dbReference>
<dbReference type="GO" id="GO:0046872">
    <property type="term" value="F:metal ion binding"/>
    <property type="evidence" value="ECO:0007669"/>
    <property type="project" value="InterPro"/>
</dbReference>
<accession>A0A101S0W2</accession>
<dbReference type="GO" id="GO:0031419">
    <property type="term" value="F:cobalamin binding"/>
    <property type="evidence" value="ECO:0007669"/>
    <property type="project" value="InterPro"/>
</dbReference>
<sequence>MSETDAEVPEGAGVTTGSLARRLGVSPTTLRSWDRRYGLGPAARTEGRHRRWTQDDVAMVLEMCRLTAAGIPPAEAARAAKALTEGTHALGAVDSLAGAAAEADAPPDRHASRSGSGLPLGSARQDCKGLARAAVRLDALAVQEQLTAAIGRHGLVVTWEEILAPALQAVGRKWQSAGERYVEVEHLLSWHISATLRHVYVCASAGQETSRTVPVILACLPGEQHTLPLEALNAALAQRGTATLMLGGAVPGDALLAAVERVGPGAVVLWSQSARTANLALVQQVAATRWGIRGARTRSRVLLTGPGWGRSVRPGLLRPRGLHEALVMLDTLRSRDFQEG</sequence>
<evidence type="ECO:0000313" key="5">
    <source>
        <dbReference type="EMBL" id="KUN65322.1"/>
    </source>
</evidence>
<dbReference type="Gene3D" id="1.10.1240.10">
    <property type="entry name" value="Methionine synthase domain"/>
    <property type="match status" value="1"/>
</dbReference>
<dbReference type="RefSeq" id="WP_062020058.1">
    <property type="nucleotide sequence ID" value="NZ_CP032427.1"/>
</dbReference>
<dbReference type="EMBL" id="LMWV01000017">
    <property type="protein sequence ID" value="KUN65322.1"/>
    <property type="molecule type" value="Genomic_DNA"/>
</dbReference>
<dbReference type="PANTHER" id="PTHR30204">
    <property type="entry name" value="REDOX-CYCLING DRUG-SENSING TRANSCRIPTIONAL ACTIVATOR SOXR"/>
    <property type="match status" value="1"/>
</dbReference>
<dbReference type="Proteomes" id="UP000265765">
    <property type="component" value="Chromosome"/>
</dbReference>
<dbReference type="InterPro" id="IPR009061">
    <property type="entry name" value="DNA-bd_dom_put_sf"/>
</dbReference>
<feature type="region of interest" description="Disordered" evidence="2">
    <location>
        <begin position="100"/>
        <end position="120"/>
    </location>
</feature>
<evidence type="ECO:0000256" key="2">
    <source>
        <dbReference type="SAM" id="MobiDB-lite"/>
    </source>
</evidence>
<accession>A0A117PJ73</accession>